<keyword evidence="10 13" id="KW-0413">Isomerase</keyword>
<dbReference type="Gene3D" id="2.70.20.10">
    <property type="entry name" value="Topoisomerase I, domain 3"/>
    <property type="match status" value="1"/>
</dbReference>
<dbReference type="PANTHER" id="PTHR11390">
    <property type="entry name" value="PROKARYOTIC DNA TOPOISOMERASE"/>
    <property type="match status" value="1"/>
</dbReference>
<dbReference type="Gene3D" id="1.10.290.10">
    <property type="entry name" value="Topoisomerase I, domain 4"/>
    <property type="match status" value="1"/>
</dbReference>
<comment type="function">
    <text evidence="13">Introduces a single-strand break via transesterification at a target site in duplex DNA. Releases the supercoiling and torsional tension of DNA introduced during the DNA replication and transcription by transiently cleaving and rejoining one strand of the DNA duplex. The scissile phosphodiester is attacked by the catalytic tyrosine of the enzyme, resulting in the formation of a DNA-(5'-phosphotyrosyl)-enzyme intermediate and the expulsion of a 3'-OH DNA strand.</text>
</comment>
<dbReference type="FunFam" id="1.10.290.10:FF:000001">
    <property type="entry name" value="DNA topoisomerase"/>
    <property type="match status" value="1"/>
</dbReference>
<evidence type="ECO:0000256" key="7">
    <source>
        <dbReference type="ARBA" id="ARBA00022833"/>
    </source>
</evidence>
<dbReference type="GO" id="GO:0006310">
    <property type="term" value="P:DNA recombination"/>
    <property type="evidence" value="ECO:0007669"/>
    <property type="project" value="TreeGrafter"/>
</dbReference>
<gene>
    <name evidence="19" type="ORF">PUN28_018092</name>
</gene>
<evidence type="ECO:0000256" key="6">
    <source>
        <dbReference type="ARBA" id="ARBA00022771"/>
    </source>
</evidence>
<dbReference type="InterPro" id="IPR013498">
    <property type="entry name" value="Topo_IA_Znf"/>
</dbReference>
<keyword evidence="20" id="KW-1185">Reference proteome</keyword>
<dbReference type="InterPro" id="IPR013824">
    <property type="entry name" value="Topo_IA_cen_sub1"/>
</dbReference>
<dbReference type="GO" id="GO:0003677">
    <property type="term" value="F:DNA binding"/>
    <property type="evidence" value="ECO:0007669"/>
    <property type="project" value="UniProtKB-KW"/>
</dbReference>
<feature type="domain" description="GRF-type" evidence="17">
    <location>
        <begin position="976"/>
        <end position="1018"/>
    </location>
</feature>
<sequence length="1074" mass="122238">MALLILHKALNYTIYCGLKSVKSKAPAGAFYLLRQYSKNVMKVLNVAEKPDAAKTIAGYLSNGTSRRREGLSKYNKIFEFEMELWGQRCSMVMTSVSGHLLGYDFSGAYKQWQSCHPLSLFDAPVSKQCLEENHIKIKNTLQREVRTCNVLIIWTDCDREGENIGFEIIDVCRSFKSSIRIYRAKFSEITKQSIQRAVQSLQHPDKAMSDAVDVRSELDLRIGAAFTRFQTLRLQKVFPNTLGDMLISYGSCQFPTLGFVVERFLAIERFKSEPYWKLKVIDDRDGMSVEFRWARVRLFEKMPCQIFLDMCLEQPEATVEKVMSKPKSKWRPLPLDTIELEKQGSRKLHINAKEMMRIAERLYTQGLISYPRTETNIFPKELSLEPLVQQQTINRNWGNFAQNLLDSGITPRQGKKSDQAHPPIHPIKYTDTLQGNEAKVYEFVVRHFLACLSKNAEGQETTVEINIAGEKFTANGLQIIAKNYLDVYIYEKWNNKYIHAYEERQVFRPTSIDMVEEKTSAPNLLTEAELIALMDKHGIGTDATHADHIDTIKSRQYVGLTDTQHFLPGKLGIGLVMGYDNMGFQMSKPHLRSDLEKDLQLICQNQKDPNEVLQNQINKYRNVFKVAIERANLIDDSLAQYLDERPTQTEQAVIPQEVVIFKCPKCGSNMVLKDKRQGGGKYISCMGYPSCSNVIWFSEAVINVEASNETCNRCTENIRKLTFKLVRNIMPVYGTSYTTCIGCDTGFSEMLNINMDCVKRTGRANNIEHNNARNTWSSTSTSNTSQSQSIQQQSSSNNTGSARNKNPSLLELTLTSGRPAINQRPNVSQSNNSNRLNTDRDAITNNRENSSYINSYDSNSSSNRSDAPRNSSYVNNTWGNIDNNTEIMCNCHENAIQFTVRKEGPNKGRLFFKCPKPQGTGCNFFLWASDSAEPQNNTTNEQSRISNLNRNNDSHSSRVGTSNNNSRNPYTNDIMCNCNQPARKLTVHKGGPNIGRQFYGCPKGMNSTCNFFKWADEDNDNVDWDDSSARDRNNTTRKRTFQKGNAPKRPKLATKRKCRNCGMEGHTRNRCPEN</sequence>
<dbReference type="PANTHER" id="PTHR11390:SF21">
    <property type="entry name" value="DNA TOPOISOMERASE 3-ALPHA"/>
    <property type="match status" value="1"/>
</dbReference>
<dbReference type="PROSITE" id="PS52039">
    <property type="entry name" value="TOPO_IA_2"/>
    <property type="match status" value="1"/>
</dbReference>
<comment type="catalytic activity">
    <reaction evidence="1 13">
        <text>ATP-independent breakage of single-stranded DNA, followed by passage and rejoining.</text>
        <dbReference type="EC" id="5.6.2.1"/>
    </reaction>
</comment>
<dbReference type="SMART" id="SM00436">
    <property type="entry name" value="TOP1Bc"/>
    <property type="match status" value="1"/>
</dbReference>
<dbReference type="Pfam" id="PF01751">
    <property type="entry name" value="Toprim"/>
    <property type="match status" value="1"/>
</dbReference>
<keyword evidence="8 13" id="KW-0799">Topoisomerase</keyword>
<feature type="compositionally biased region" description="Basic residues" evidence="14">
    <location>
        <begin position="1035"/>
        <end position="1053"/>
    </location>
</feature>
<accession>A0AAW2EJN4</accession>
<name>A0AAW2EJN4_9HYME</name>
<comment type="caution">
    <text evidence="19">The sequence shown here is derived from an EMBL/GenBank/DDBJ whole genome shotgun (WGS) entry which is preliminary data.</text>
</comment>
<feature type="compositionally biased region" description="Low complexity" evidence="14">
    <location>
        <begin position="774"/>
        <end position="801"/>
    </location>
</feature>
<dbReference type="InterPro" id="IPR013826">
    <property type="entry name" value="Topo_IA_cen_sub3"/>
</dbReference>
<dbReference type="InterPro" id="IPR023405">
    <property type="entry name" value="Topo_IA_core_domain"/>
</dbReference>
<dbReference type="GO" id="GO:0005634">
    <property type="term" value="C:nucleus"/>
    <property type="evidence" value="ECO:0007669"/>
    <property type="project" value="TreeGrafter"/>
</dbReference>
<feature type="compositionally biased region" description="Polar residues" evidence="14">
    <location>
        <begin position="957"/>
        <end position="968"/>
    </location>
</feature>
<dbReference type="SUPFAM" id="SSF57783">
    <property type="entry name" value="Zinc beta-ribbon"/>
    <property type="match status" value="1"/>
</dbReference>
<dbReference type="PROSITE" id="PS50158">
    <property type="entry name" value="ZF_CCHC"/>
    <property type="match status" value="1"/>
</dbReference>
<evidence type="ECO:0000256" key="4">
    <source>
        <dbReference type="ARBA" id="ARBA00022723"/>
    </source>
</evidence>
<evidence type="ECO:0000313" key="19">
    <source>
        <dbReference type="EMBL" id="KAL0102559.1"/>
    </source>
</evidence>
<dbReference type="CDD" id="cd00186">
    <property type="entry name" value="TOP1Ac"/>
    <property type="match status" value="1"/>
</dbReference>
<feature type="compositionally biased region" description="Polar residues" evidence="14">
    <location>
        <begin position="933"/>
        <end position="951"/>
    </location>
</feature>
<evidence type="ECO:0000256" key="14">
    <source>
        <dbReference type="SAM" id="MobiDB-lite"/>
    </source>
</evidence>
<feature type="domain" description="Topo IA-type catalytic" evidence="18">
    <location>
        <begin position="205"/>
        <end position="624"/>
    </location>
</feature>
<evidence type="ECO:0000256" key="5">
    <source>
        <dbReference type="ARBA" id="ARBA00022737"/>
    </source>
</evidence>
<feature type="region of interest" description="Disordered" evidence="14">
    <location>
        <begin position="1021"/>
        <end position="1053"/>
    </location>
</feature>
<evidence type="ECO:0000256" key="9">
    <source>
        <dbReference type="ARBA" id="ARBA00023125"/>
    </source>
</evidence>
<dbReference type="InterPro" id="IPR003601">
    <property type="entry name" value="Topo_IA_2"/>
</dbReference>
<dbReference type="InterPro" id="IPR013497">
    <property type="entry name" value="Topo_IA_cen"/>
</dbReference>
<dbReference type="SUPFAM" id="SSF56712">
    <property type="entry name" value="Prokaryotic type I DNA topoisomerase"/>
    <property type="match status" value="1"/>
</dbReference>
<evidence type="ECO:0000256" key="1">
    <source>
        <dbReference type="ARBA" id="ARBA00000213"/>
    </source>
</evidence>
<dbReference type="GO" id="GO:0003917">
    <property type="term" value="F:DNA topoisomerase type I (single strand cut, ATP-independent) activity"/>
    <property type="evidence" value="ECO:0007669"/>
    <property type="project" value="UniProtKB-EC"/>
</dbReference>
<dbReference type="Pfam" id="PF01396">
    <property type="entry name" value="Zn_ribbon_Top1"/>
    <property type="match status" value="1"/>
</dbReference>
<dbReference type="FunFam" id="1.10.460.10:FF:000003">
    <property type="entry name" value="DNA topoisomerase"/>
    <property type="match status" value="1"/>
</dbReference>
<comment type="similarity">
    <text evidence="2 13">Belongs to the type IA topoisomerase family.</text>
</comment>
<evidence type="ECO:0000256" key="2">
    <source>
        <dbReference type="ARBA" id="ARBA00009446"/>
    </source>
</evidence>
<dbReference type="InterPro" id="IPR010666">
    <property type="entry name" value="Znf_GRF"/>
</dbReference>
<evidence type="ECO:0000259" key="17">
    <source>
        <dbReference type="PROSITE" id="PS51999"/>
    </source>
</evidence>
<feature type="region of interest" description="Disordered" evidence="14">
    <location>
        <begin position="768"/>
        <end position="870"/>
    </location>
</feature>
<dbReference type="InterPro" id="IPR003602">
    <property type="entry name" value="Topo_IA_DNA-bd_dom"/>
</dbReference>
<dbReference type="InterPro" id="IPR034144">
    <property type="entry name" value="TOPRIM_TopoIII"/>
</dbReference>
<protein>
    <recommendedName>
        <fullName evidence="3 13">DNA topoisomerase</fullName>
        <ecNumber evidence="3 13">5.6.2.1</ecNumber>
    </recommendedName>
</protein>
<reference evidence="19 20" key="1">
    <citation type="submission" date="2023-03" db="EMBL/GenBank/DDBJ databases">
        <title>High recombination rates correlate with genetic variation in Cardiocondyla obscurior ants.</title>
        <authorList>
            <person name="Errbii M."/>
        </authorList>
    </citation>
    <scope>NUCLEOTIDE SEQUENCE [LARGE SCALE GENOMIC DNA]</scope>
    <source>
        <strain evidence="19">Alpha-2009</strain>
        <tissue evidence="19">Whole body</tissue>
    </source>
</reference>
<evidence type="ECO:0000256" key="3">
    <source>
        <dbReference type="ARBA" id="ARBA00012891"/>
    </source>
</evidence>
<dbReference type="GO" id="GO:0008270">
    <property type="term" value="F:zinc ion binding"/>
    <property type="evidence" value="ECO:0007669"/>
    <property type="project" value="UniProtKB-KW"/>
</dbReference>
<evidence type="ECO:0000259" key="16">
    <source>
        <dbReference type="PROSITE" id="PS50880"/>
    </source>
</evidence>
<keyword evidence="5" id="KW-0677">Repeat</keyword>
<evidence type="ECO:0000313" key="20">
    <source>
        <dbReference type="Proteomes" id="UP001430953"/>
    </source>
</evidence>
<dbReference type="GO" id="GO:0006265">
    <property type="term" value="P:DNA topological change"/>
    <property type="evidence" value="ECO:0007669"/>
    <property type="project" value="InterPro"/>
</dbReference>
<dbReference type="Gene3D" id="3.30.65.10">
    <property type="entry name" value="Bacterial Topoisomerase I, domain 1"/>
    <property type="match status" value="1"/>
</dbReference>
<keyword evidence="4" id="KW-0479">Metal-binding</keyword>
<proteinExistence type="inferred from homology"/>
<dbReference type="PROSITE" id="PS50880">
    <property type="entry name" value="TOPRIM"/>
    <property type="match status" value="1"/>
</dbReference>
<dbReference type="InterPro" id="IPR001878">
    <property type="entry name" value="Znf_CCHC"/>
</dbReference>
<feature type="region of interest" description="Disordered" evidence="14">
    <location>
        <begin position="933"/>
        <end position="968"/>
    </location>
</feature>
<evidence type="ECO:0000256" key="10">
    <source>
        <dbReference type="ARBA" id="ARBA00023235"/>
    </source>
</evidence>
<evidence type="ECO:0000259" key="18">
    <source>
        <dbReference type="PROSITE" id="PS52039"/>
    </source>
</evidence>
<dbReference type="PROSITE" id="PS51999">
    <property type="entry name" value="ZF_GRF"/>
    <property type="match status" value="2"/>
</dbReference>
<feature type="domain" description="CCHC-type" evidence="15">
    <location>
        <begin position="1056"/>
        <end position="1073"/>
    </location>
</feature>
<dbReference type="AlphaFoldDB" id="A0AAW2EJN4"/>
<dbReference type="SMART" id="SM00437">
    <property type="entry name" value="TOP1Ac"/>
    <property type="match status" value="1"/>
</dbReference>
<dbReference type="InterPro" id="IPR006171">
    <property type="entry name" value="TOPRIM_dom"/>
</dbReference>
<dbReference type="FunFam" id="3.40.50.140:FF:000003">
    <property type="entry name" value="DNA topoisomerase"/>
    <property type="match status" value="1"/>
</dbReference>
<keyword evidence="6 12" id="KW-0863">Zinc-finger</keyword>
<dbReference type="GO" id="GO:0006281">
    <property type="term" value="P:DNA repair"/>
    <property type="evidence" value="ECO:0007669"/>
    <property type="project" value="TreeGrafter"/>
</dbReference>
<feature type="domain" description="Toprim" evidence="16">
    <location>
        <begin position="42"/>
        <end position="187"/>
    </location>
</feature>
<dbReference type="CDD" id="cd03362">
    <property type="entry name" value="TOPRIM_TopoIA_TopoIII"/>
    <property type="match status" value="1"/>
</dbReference>
<evidence type="ECO:0000256" key="11">
    <source>
        <dbReference type="ARBA" id="ARBA00056363"/>
    </source>
</evidence>
<dbReference type="Proteomes" id="UP001430953">
    <property type="component" value="Unassembled WGS sequence"/>
</dbReference>
<dbReference type="InterPro" id="IPR013825">
    <property type="entry name" value="Topo_IA_cen_sub2"/>
</dbReference>
<dbReference type="Gene3D" id="1.10.460.10">
    <property type="entry name" value="Topoisomerase I, domain 2"/>
    <property type="match status" value="1"/>
</dbReference>
<keyword evidence="7" id="KW-0862">Zinc</keyword>
<feature type="domain" description="GRF-type" evidence="17">
    <location>
        <begin position="889"/>
        <end position="931"/>
    </location>
</feature>
<comment type="function">
    <text evidence="11">Releases the supercoiling and torsional tension of DNA introduced during the DNA replication and transcription by transiently cleaving and rejoining one strand of the DNA duplex. Introduces a single-strand break via transesterification at a target site in duplex DNA. The scissile phosphodiester is attacked by the catalytic tyrosine of the enzyme, resulting in the formation of a DNA-(5'-phosphotyrosyl)-enzyme intermediate and the expulsion of a 3'-OH DNA strand. The free DNA strand than undergoes passage around the unbroken strand thus removing DNA supercoils. Finally, in the religation step, the DNA 3'-OH attacks the covalent intermediate to expel the active-site tyrosine and restore the DNA phosphodiester backbone. Weakly relaxes negative supercoils and displays a distinct preference for binding single-stranded DNA.</text>
</comment>
<evidence type="ECO:0000256" key="12">
    <source>
        <dbReference type="PROSITE-ProRule" id="PRU00047"/>
    </source>
</evidence>
<dbReference type="InterPro" id="IPR023406">
    <property type="entry name" value="Topo_IA_AS"/>
</dbReference>
<feature type="compositionally biased region" description="Low complexity" evidence="14">
    <location>
        <begin position="849"/>
        <end position="870"/>
    </location>
</feature>
<organism evidence="19 20">
    <name type="scientific">Cardiocondyla obscurior</name>
    <dbReference type="NCBI Taxonomy" id="286306"/>
    <lineage>
        <taxon>Eukaryota</taxon>
        <taxon>Metazoa</taxon>
        <taxon>Ecdysozoa</taxon>
        <taxon>Arthropoda</taxon>
        <taxon>Hexapoda</taxon>
        <taxon>Insecta</taxon>
        <taxon>Pterygota</taxon>
        <taxon>Neoptera</taxon>
        <taxon>Endopterygota</taxon>
        <taxon>Hymenoptera</taxon>
        <taxon>Apocrita</taxon>
        <taxon>Aculeata</taxon>
        <taxon>Formicoidea</taxon>
        <taxon>Formicidae</taxon>
        <taxon>Myrmicinae</taxon>
        <taxon>Cardiocondyla</taxon>
    </lineage>
</organism>
<keyword evidence="9 13" id="KW-0238">DNA-binding</keyword>
<dbReference type="GO" id="GO:0031422">
    <property type="term" value="C:RecQ family helicase-topoisomerase III complex"/>
    <property type="evidence" value="ECO:0007669"/>
    <property type="project" value="TreeGrafter"/>
</dbReference>
<dbReference type="Pfam" id="PF06839">
    <property type="entry name" value="Zn_ribbon_GRF"/>
    <property type="match status" value="2"/>
</dbReference>
<dbReference type="PROSITE" id="PS00396">
    <property type="entry name" value="TOPO_IA_1"/>
    <property type="match status" value="1"/>
</dbReference>
<evidence type="ECO:0000259" key="15">
    <source>
        <dbReference type="PROSITE" id="PS50158"/>
    </source>
</evidence>
<feature type="compositionally biased region" description="Polar residues" evidence="14">
    <location>
        <begin position="823"/>
        <end position="836"/>
    </location>
</feature>
<evidence type="ECO:0000256" key="8">
    <source>
        <dbReference type="ARBA" id="ARBA00023029"/>
    </source>
</evidence>
<dbReference type="EC" id="5.6.2.1" evidence="3 13"/>
<dbReference type="EMBL" id="JADYXP020000022">
    <property type="protein sequence ID" value="KAL0102559.1"/>
    <property type="molecule type" value="Genomic_DNA"/>
</dbReference>
<evidence type="ECO:0000256" key="13">
    <source>
        <dbReference type="RuleBase" id="RU362092"/>
    </source>
</evidence>
<dbReference type="Gene3D" id="3.40.50.140">
    <property type="match status" value="1"/>
</dbReference>
<dbReference type="InterPro" id="IPR000380">
    <property type="entry name" value="Topo_IA"/>
</dbReference>
<dbReference type="Pfam" id="PF01131">
    <property type="entry name" value="Topoisom_bac"/>
    <property type="match status" value="1"/>
</dbReference>
<dbReference type="PRINTS" id="PR00417">
    <property type="entry name" value="PRTPISMRASEI"/>
</dbReference>
<dbReference type="SMART" id="SM00493">
    <property type="entry name" value="TOPRIM"/>
    <property type="match status" value="1"/>
</dbReference>